<evidence type="ECO:0000256" key="1">
    <source>
        <dbReference type="ARBA" id="ARBA00025589"/>
    </source>
</evidence>
<dbReference type="CDD" id="cd01651">
    <property type="entry name" value="RT_G2_intron"/>
    <property type="match status" value="1"/>
</dbReference>
<dbReference type="InterPro" id="IPR000477">
    <property type="entry name" value="RT_dom"/>
</dbReference>
<dbReference type="Pfam" id="PF00078">
    <property type="entry name" value="RVT_1"/>
    <property type="match status" value="1"/>
</dbReference>
<evidence type="ECO:0000313" key="8">
    <source>
        <dbReference type="Proteomes" id="UP001183619"/>
    </source>
</evidence>
<keyword evidence="6" id="KW-0695">RNA-directed DNA polymerase</keyword>
<keyword evidence="6" id="KW-0808">Transferase</keyword>
<dbReference type="InterPro" id="IPR051083">
    <property type="entry name" value="GrpII_Intron_Splice-Mob/Def"/>
</dbReference>
<evidence type="ECO:0000259" key="2">
    <source>
        <dbReference type="PROSITE" id="PS50878"/>
    </source>
</evidence>
<dbReference type="EMBL" id="JAVDYF010000001">
    <property type="protein sequence ID" value="MDR7356167.1"/>
    <property type="molecule type" value="Genomic_DNA"/>
</dbReference>
<organism evidence="6 8">
    <name type="scientific">Corynebacterium felinum</name>
    <dbReference type="NCBI Taxonomy" id="131318"/>
    <lineage>
        <taxon>Bacteria</taxon>
        <taxon>Bacillati</taxon>
        <taxon>Actinomycetota</taxon>
        <taxon>Actinomycetes</taxon>
        <taxon>Mycobacteriales</taxon>
        <taxon>Corynebacteriaceae</taxon>
        <taxon>Corynebacterium</taxon>
    </lineage>
</organism>
<keyword evidence="6" id="KW-0548">Nucleotidyltransferase</keyword>
<dbReference type="PROSITE" id="PS50878">
    <property type="entry name" value="RT_POL"/>
    <property type="match status" value="1"/>
</dbReference>
<comment type="function">
    <text evidence="1">Poorly processive, error-prone DNA polymerase involved in untargeted mutagenesis. Copies undamaged DNA at stalled replication forks, which arise in vivo from mismatched or misaligned primer ends. These misaligned primers can be extended by PolIV. Exhibits no 3'-5' exonuclease (proofreading) activity. May be involved in translesional synthesis, in conjunction with the beta clamp from PolIII.</text>
</comment>
<evidence type="ECO:0000313" key="4">
    <source>
        <dbReference type="EMBL" id="MDR7354143.1"/>
    </source>
</evidence>
<gene>
    <name evidence="3" type="ORF">J2S37_000483</name>
    <name evidence="4" type="ORF">J2S37_000681</name>
    <name evidence="5" type="ORF">J2S37_000941</name>
    <name evidence="6" type="ORF">J2S37_001207</name>
    <name evidence="7" type="ORF">J2S37_002705</name>
</gene>
<protein>
    <submittedName>
        <fullName evidence="6">Group II intron reverse transcriptase/maturase</fullName>
    </submittedName>
</protein>
<evidence type="ECO:0000313" key="3">
    <source>
        <dbReference type="EMBL" id="MDR7353945.1"/>
    </source>
</evidence>
<dbReference type="InterPro" id="IPR030931">
    <property type="entry name" value="Group_II_RT_mat"/>
</dbReference>
<proteinExistence type="predicted"/>
<accession>A0ABU2B7T0</accession>
<dbReference type="EMBL" id="JAVDYF010000001">
    <property type="protein sequence ID" value="MDR7354403.1"/>
    <property type="molecule type" value="Genomic_DNA"/>
</dbReference>
<name>A0ABU2B7T0_9CORY</name>
<dbReference type="EMBL" id="JAVDYF010000001">
    <property type="protein sequence ID" value="MDR7354669.1"/>
    <property type="molecule type" value="Genomic_DNA"/>
</dbReference>
<dbReference type="InterPro" id="IPR013597">
    <property type="entry name" value="Mat_intron_G2"/>
</dbReference>
<comment type="caution">
    <text evidence="6">The sequence shown here is derived from an EMBL/GenBank/DDBJ whole genome shotgun (WGS) entry which is preliminary data.</text>
</comment>
<dbReference type="Gene3D" id="3.30.70.270">
    <property type="match status" value="1"/>
</dbReference>
<reference evidence="6 8" key="1">
    <citation type="submission" date="2023-07" db="EMBL/GenBank/DDBJ databases">
        <title>Sequencing the genomes of 1000 actinobacteria strains.</title>
        <authorList>
            <person name="Klenk H.-P."/>
        </authorList>
    </citation>
    <scope>NUCLEOTIDE SEQUENCE [LARGE SCALE GENOMIC DNA]</scope>
    <source>
        <strain evidence="6 8">DSM 44508</strain>
    </source>
</reference>
<dbReference type="NCBIfam" id="TIGR04416">
    <property type="entry name" value="group_II_RT_mat"/>
    <property type="match status" value="1"/>
</dbReference>
<dbReference type="InterPro" id="IPR043502">
    <property type="entry name" value="DNA/RNA_pol_sf"/>
</dbReference>
<dbReference type="RefSeq" id="WP_290258975.1">
    <property type="nucleotide sequence ID" value="NZ_CP047209.1"/>
</dbReference>
<feature type="domain" description="Reverse transcriptase" evidence="2">
    <location>
        <begin position="61"/>
        <end position="289"/>
    </location>
</feature>
<dbReference type="InterPro" id="IPR043128">
    <property type="entry name" value="Rev_trsase/Diguanyl_cyclase"/>
</dbReference>
<keyword evidence="8" id="KW-1185">Reference proteome</keyword>
<dbReference type="Proteomes" id="UP001183619">
    <property type="component" value="Unassembled WGS sequence"/>
</dbReference>
<dbReference type="Pfam" id="PF08388">
    <property type="entry name" value="GIIM"/>
    <property type="match status" value="1"/>
</dbReference>
<dbReference type="PANTHER" id="PTHR34047:SF8">
    <property type="entry name" value="PROTEIN YKFC"/>
    <property type="match status" value="1"/>
</dbReference>
<dbReference type="GO" id="GO:0003964">
    <property type="term" value="F:RNA-directed DNA polymerase activity"/>
    <property type="evidence" value="ECO:0007669"/>
    <property type="project" value="UniProtKB-KW"/>
</dbReference>
<dbReference type="EMBL" id="JAVDYF010000001">
    <property type="protein sequence ID" value="MDR7353945.1"/>
    <property type="molecule type" value="Genomic_DNA"/>
</dbReference>
<dbReference type="EMBL" id="JAVDYF010000001">
    <property type="protein sequence ID" value="MDR7354143.1"/>
    <property type="molecule type" value="Genomic_DNA"/>
</dbReference>
<evidence type="ECO:0000313" key="5">
    <source>
        <dbReference type="EMBL" id="MDR7354403.1"/>
    </source>
</evidence>
<dbReference type="SUPFAM" id="SSF56672">
    <property type="entry name" value="DNA/RNA polymerases"/>
    <property type="match status" value="1"/>
</dbReference>
<sequence>MSADVGEVSTGAGADLWDQVFSGGNLRTALERVKTNKGAAGVDGVGVEDIDVYLREHWSGIRERLDAGTYKPLPVREVMILKPSGGWRMLGVPTVVDRVICQAIAQVLTPIFDVGFVPVSFGFRPQRSAHMALKTARGFLNEGYVWVVEVDLSKYFDTVNHDMLMSRVARKVDDKRVLKLIRAYLNAGIMADGVVRCSDAGTPQGSPLSPLLSNIMLDDFDHYLASKGTKFVRYADDIRVFVRSKRAAQRALAQSGKFLEGKLKLRVNQEKSTICHAIKAELLGYGFYLVRGDQYRFRLTKATKVRVLARVKELTARSWSVSMEYRIDRLNKYLRGWLGYFALADAKVFLNRLDEHLRRRLRMCVWKQWKRIRTRIRNLCRLGVDKQKAYEWANTSKSYWRIAGSWVLTTTLTNAYWNDQNLVSAVAYWNYKHSQYSVLV</sequence>
<dbReference type="PANTHER" id="PTHR34047">
    <property type="entry name" value="NUCLEAR INTRON MATURASE 1, MITOCHONDRIAL-RELATED"/>
    <property type="match status" value="1"/>
</dbReference>
<evidence type="ECO:0000313" key="7">
    <source>
        <dbReference type="EMBL" id="MDR7356167.1"/>
    </source>
</evidence>
<evidence type="ECO:0000313" key="6">
    <source>
        <dbReference type="EMBL" id="MDR7354669.1"/>
    </source>
</evidence>